<dbReference type="PANTHER" id="PTHR46035">
    <property type="entry name" value="TETRATRICOPEPTIDE REPEAT PROTEIN 4"/>
    <property type="match status" value="1"/>
</dbReference>
<dbReference type="SUPFAM" id="SSF55856">
    <property type="entry name" value="Cytochrome b5-like heme/steroid binding domain"/>
    <property type="match status" value="1"/>
</dbReference>
<gene>
    <name evidence="2" type="primary">SGTA</name>
    <name evidence="2" type="ORF">SPIL2461_LOCUS19021</name>
</gene>
<dbReference type="Proteomes" id="UP000649617">
    <property type="component" value="Unassembled WGS sequence"/>
</dbReference>
<dbReference type="InterPro" id="IPR036400">
    <property type="entry name" value="Cyt_B5-like_heme/steroid_sf"/>
</dbReference>
<keyword evidence="3" id="KW-1185">Reference proteome</keyword>
<feature type="region of interest" description="Disordered" evidence="1">
    <location>
        <begin position="236"/>
        <end position="269"/>
    </location>
</feature>
<organism evidence="2 3">
    <name type="scientific">Symbiodinium pilosum</name>
    <name type="common">Dinoflagellate</name>
    <dbReference type="NCBI Taxonomy" id="2952"/>
    <lineage>
        <taxon>Eukaryota</taxon>
        <taxon>Sar</taxon>
        <taxon>Alveolata</taxon>
        <taxon>Dinophyceae</taxon>
        <taxon>Suessiales</taxon>
        <taxon>Symbiodiniaceae</taxon>
        <taxon>Symbiodinium</taxon>
    </lineage>
</organism>
<dbReference type="GO" id="GO:0006457">
    <property type="term" value="P:protein folding"/>
    <property type="evidence" value="ECO:0007669"/>
    <property type="project" value="TreeGrafter"/>
</dbReference>
<dbReference type="Gene3D" id="1.25.40.10">
    <property type="entry name" value="Tetratricopeptide repeat domain"/>
    <property type="match status" value="1"/>
</dbReference>
<feature type="compositionally biased region" description="Basic and acidic residues" evidence="1">
    <location>
        <begin position="202"/>
        <end position="214"/>
    </location>
</feature>
<evidence type="ECO:0000256" key="1">
    <source>
        <dbReference type="SAM" id="MobiDB-lite"/>
    </source>
</evidence>
<proteinExistence type="predicted"/>
<protein>
    <submittedName>
        <fullName evidence="2">SGTA protein</fullName>
    </submittedName>
</protein>
<evidence type="ECO:0000313" key="2">
    <source>
        <dbReference type="EMBL" id="CAE7682364.1"/>
    </source>
</evidence>
<dbReference type="SUPFAM" id="SSF48452">
    <property type="entry name" value="TPR-like"/>
    <property type="match status" value="1"/>
</dbReference>
<dbReference type="AlphaFoldDB" id="A0A812WJS5"/>
<feature type="region of interest" description="Disordered" evidence="1">
    <location>
        <begin position="181"/>
        <end position="214"/>
    </location>
</feature>
<dbReference type="PANTHER" id="PTHR46035:SF3">
    <property type="entry name" value="TRANSLOCATION PROTEIN SEC72"/>
    <property type="match status" value="1"/>
</dbReference>
<dbReference type="SMART" id="SM00028">
    <property type="entry name" value="TPR"/>
    <property type="match status" value="3"/>
</dbReference>
<dbReference type="InterPro" id="IPR019734">
    <property type="entry name" value="TPR_rpt"/>
</dbReference>
<comment type="caution">
    <text evidence="2">The sequence shown here is derived from an EMBL/GenBank/DDBJ whole genome shotgun (WGS) entry which is preliminary data.</text>
</comment>
<sequence length="412" mass="46637">MGVVARLWDAFSCSRRRQDTAKGAPVVEVPPQEVQHEEVKQPDAQAQDAATALKLKGNEHFKRSEYLEALDVYTRAAEIYMYDASIWLNRSICNRKLNNLEDAATDAEIAQEIDPANVKAYYNRALALQLLEKQDEALGICKKGLHKQPDNKALQQLKIDLQKSIAEAKAACPGEVAPLPQGPVKVTLPRKKDESQESDDVYEWKNGEPSEAERQGYKKAMVDMFRSKYEELKERADAAKSKRSTLQTDHYEDAQKQSLQLSGGHRPMDRPENVELPPDYQQPVGLLSTEQLAEYSCDNTQRRYLLSVYGNVFDVSDRPDKYDPDGPYASLTGKDLTWGLFAGVDTVEYTNKFYDLYKARDLGKDKLAGVCSWLAWYESEYGKPVGQLEPWLREADLPAPPLEEIEEMCTVM</sequence>
<dbReference type="GO" id="GO:0030544">
    <property type="term" value="F:Hsp70 protein binding"/>
    <property type="evidence" value="ECO:0007669"/>
    <property type="project" value="TreeGrafter"/>
</dbReference>
<evidence type="ECO:0000313" key="3">
    <source>
        <dbReference type="Proteomes" id="UP000649617"/>
    </source>
</evidence>
<reference evidence="2" key="1">
    <citation type="submission" date="2021-02" db="EMBL/GenBank/DDBJ databases">
        <authorList>
            <person name="Dougan E. K."/>
            <person name="Rhodes N."/>
            <person name="Thang M."/>
            <person name="Chan C."/>
        </authorList>
    </citation>
    <scope>NUCLEOTIDE SEQUENCE</scope>
</reference>
<dbReference type="Gene3D" id="3.10.120.10">
    <property type="entry name" value="Cytochrome b5-like heme/steroid binding domain"/>
    <property type="match status" value="1"/>
</dbReference>
<dbReference type="OrthoDB" id="2942533at2759"/>
<dbReference type="InterPro" id="IPR011990">
    <property type="entry name" value="TPR-like_helical_dom_sf"/>
</dbReference>
<dbReference type="EMBL" id="CAJNIZ010044227">
    <property type="protein sequence ID" value="CAE7682364.1"/>
    <property type="molecule type" value="Genomic_DNA"/>
</dbReference>
<accession>A0A812WJS5</accession>
<dbReference type="GO" id="GO:0005829">
    <property type="term" value="C:cytosol"/>
    <property type="evidence" value="ECO:0007669"/>
    <property type="project" value="TreeGrafter"/>
</dbReference>
<name>A0A812WJS5_SYMPI</name>
<dbReference type="GO" id="GO:0051879">
    <property type="term" value="F:Hsp90 protein binding"/>
    <property type="evidence" value="ECO:0007669"/>
    <property type="project" value="TreeGrafter"/>
</dbReference>
<dbReference type="GO" id="GO:0005634">
    <property type="term" value="C:nucleus"/>
    <property type="evidence" value="ECO:0007669"/>
    <property type="project" value="TreeGrafter"/>
</dbReference>